<gene>
    <name evidence="1" type="ORF">QAD02_016061</name>
</gene>
<organism evidence="1 2">
    <name type="scientific">Eretmocerus hayati</name>
    <dbReference type="NCBI Taxonomy" id="131215"/>
    <lineage>
        <taxon>Eukaryota</taxon>
        <taxon>Metazoa</taxon>
        <taxon>Ecdysozoa</taxon>
        <taxon>Arthropoda</taxon>
        <taxon>Hexapoda</taxon>
        <taxon>Insecta</taxon>
        <taxon>Pterygota</taxon>
        <taxon>Neoptera</taxon>
        <taxon>Endopterygota</taxon>
        <taxon>Hymenoptera</taxon>
        <taxon>Apocrita</taxon>
        <taxon>Proctotrupomorpha</taxon>
        <taxon>Chalcidoidea</taxon>
        <taxon>Aphelinidae</taxon>
        <taxon>Aphelininae</taxon>
        <taxon>Eretmocerus</taxon>
    </lineage>
</organism>
<name>A0ACC2P9I4_9HYME</name>
<reference evidence="1" key="1">
    <citation type="submission" date="2023-04" db="EMBL/GenBank/DDBJ databases">
        <title>A chromosome-level genome assembly of the parasitoid wasp Eretmocerus hayati.</title>
        <authorList>
            <person name="Zhong Y."/>
            <person name="Liu S."/>
            <person name="Liu Y."/>
        </authorList>
    </citation>
    <scope>NUCLEOTIDE SEQUENCE</scope>
    <source>
        <strain evidence="1">ZJU_SS_LIU_2023</strain>
    </source>
</reference>
<dbReference type="Proteomes" id="UP001239111">
    <property type="component" value="Chromosome 2"/>
</dbReference>
<dbReference type="EMBL" id="CM056742">
    <property type="protein sequence ID" value="KAJ8680274.1"/>
    <property type="molecule type" value="Genomic_DNA"/>
</dbReference>
<sequence>MRRPVIKGEISRRRGAARKKNITRNLSTRIPPLATAPTTRRKTETTIGAANDKFLPYFSKNEKICAAETLETYLDKTKNSRDNVKNLFISFKRPFKPVSTQTLSRWVKNSLKTSGIDTSIFSAHFTRHASTSAAKRQGIDIDTLRKTAGWTKASRTFARFYDLQLSVDDRAFANAVLKS</sequence>
<comment type="caution">
    <text evidence="1">The sequence shown here is derived from an EMBL/GenBank/DDBJ whole genome shotgun (WGS) entry which is preliminary data.</text>
</comment>
<proteinExistence type="predicted"/>
<evidence type="ECO:0000313" key="2">
    <source>
        <dbReference type="Proteomes" id="UP001239111"/>
    </source>
</evidence>
<accession>A0ACC2P9I4</accession>
<keyword evidence="2" id="KW-1185">Reference proteome</keyword>
<evidence type="ECO:0000313" key="1">
    <source>
        <dbReference type="EMBL" id="KAJ8680274.1"/>
    </source>
</evidence>
<protein>
    <submittedName>
        <fullName evidence="1">Uncharacterized protein</fullName>
    </submittedName>
</protein>